<evidence type="ECO:0000256" key="1">
    <source>
        <dbReference type="ARBA" id="ARBA00023157"/>
    </source>
</evidence>
<dbReference type="GO" id="GO:0009055">
    <property type="term" value="F:electron transfer activity"/>
    <property type="evidence" value="ECO:0007669"/>
    <property type="project" value="InterPro"/>
</dbReference>
<evidence type="ECO:0000256" key="3">
    <source>
        <dbReference type="SAM" id="Phobius"/>
    </source>
</evidence>
<dbReference type="InterPro" id="IPR039391">
    <property type="entry name" value="Phytocyanin-like"/>
</dbReference>
<feature type="domain" description="Phytocyanin" evidence="5">
    <location>
        <begin position="27"/>
        <end position="126"/>
    </location>
</feature>
<dbReference type="GO" id="GO:0005886">
    <property type="term" value="C:plasma membrane"/>
    <property type="evidence" value="ECO:0007669"/>
    <property type="project" value="TreeGrafter"/>
</dbReference>
<dbReference type="Pfam" id="PF02298">
    <property type="entry name" value="Cu_bind_like"/>
    <property type="match status" value="1"/>
</dbReference>
<evidence type="ECO:0000313" key="7">
    <source>
        <dbReference type="Proteomes" id="UP000327013"/>
    </source>
</evidence>
<dbReference type="InterPro" id="IPR008972">
    <property type="entry name" value="Cupredoxin"/>
</dbReference>
<keyword evidence="3" id="KW-1133">Transmembrane helix</keyword>
<dbReference type="AlphaFoldDB" id="A0A5N6QIC8"/>
<keyword evidence="2" id="KW-0325">Glycoprotein</keyword>
<evidence type="ECO:0000256" key="2">
    <source>
        <dbReference type="ARBA" id="ARBA00023180"/>
    </source>
</evidence>
<evidence type="ECO:0000313" key="6">
    <source>
        <dbReference type="EMBL" id="KAE7998905.1"/>
    </source>
</evidence>
<evidence type="ECO:0000259" key="5">
    <source>
        <dbReference type="PROSITE" id="PS51485"/>
    </source>
</evidence>
<keyword evidence="3" id="KW-0812">Transmembrane</keyword>
<dbReference type="PANTHER" id="PTHR33021">
    <property type="entry name" value="BLUE COPPER PROTEIN"/>
    <property type="match status" value="1"/>
</dbReference>
<keyword evidence="4" id="KW-0732">Signal</keyword>
<keyword evidence="3" id="KW-0472">Membrane</keyword>
<dbReference type="EMBL" id="CM017321">
    <property type="protein sequence ID" value="KAE7998905.1"/>
    <property type="molecule type" value="Genomic_DNA"/>
</dbReference>
<proteinExistence type="predicted"/>
<dbReference type="OrthoDB" id="2015260at2759"/>
<reference evidence="6 7" key="1">
    <citation type="submission" date="2019-06" db="EMBL/GenBank/DDBJ databases">
        <title>A chromosomal-level reference genome of Carpinus fangiana (Coryloideae, Betulaceae).</title>
        <authorList>
            <person name="Yang X."/>
            <person name="Wang Z."/>
            <person name="Zhang L."/>
            <person name="Hao G."/>
            <person name="Liu J."/>
            <person name="Yang Y."/>
        </authorList>
    </citation>
    <scope>NUCLEOTIDE SEQUENCE [LARGE SCALE GENOMIC DNA]</scope>
    <source>
        <strain evidence="6">Cfa_2016G</strain>
        <tissue evidence="6">Leaf</tissue>
    </source>
</reference>
<feature type="transmembrane region" description="Helical" evidence="3">
    <location>
        <begin position="142"/>
        <end position="163"/>
    </location>
</feature>
<dbReference type="Gene3D" id="2.60.40.420">
    <property type="entry name" value="Cupredoxins - blue copper proteins"/>
    <property type="match status" value="1"/>
</dbReference>
<dbReference type="FunFam" id="2.60.40.420:FF:000034">
    <property type="entry name" value="Cupredoxin superfamily protein"/>
    <property type="match status" value="1"/>
</dbReference>
<organism evidence="6 7">
    <name type="scientific">Carpinus fangiana</name>
    <dbReference type="NCBI Taxonomy" id="176857"/>
    <lineage>
        <taxon>Eukaryota</taxon>
        <taxon>Viridiplantae</taxon>
        <taxon>Streptophyta</taxon>
        <taxon>Embryophyta</taxon>
        <taxon>Tracheophyta</taxon>
        <taxon>Spermatophyta</taxon>
        <taxon>Magnoliopsida</taxon>
        <taxon>eudicotyledons</taxon>
        <taxon>Gunneridae</taxon>
        <taxon>Pentapetalae</taxon>
        <taxon>rosids</taxon>
        <taxon>fabids</taxon>
        <taxon>Fagales</taxon>
        <taxon>Betulaceae</taxon>
        <taxon>Carpinus</taxon>
    </lineage>
</organism>
<dbReference type="SUPFAM" id="SSF49503">
    <property type="entry name" value="Cupredoxins"/>
    <property type="match status" value="1"/>
</dbReference>
<dbReference type="InterPro" id="IPR003245">
    <property type="entry name" value="Phytocyanin_dom"/>
</dbReference>
<keyword evidence="7" id="KW-1185">Reference proteome</keyword>
<gene>
    <name evidence="6" type="ORF">FH972_003401</name>
</gene>
<name>A0A5N6QIC8_9ROSI</name>
<dbReference type="Proteomes" id="UP000327013">
    <property type="component" value="Chromosome 1"/>
</dbReference>
<feature type="signal peptide" evidence="4">
    <location>
        <begin position="1"/>
        <end position="25"/>
    </location>
</feature>
<keyword evidence="1" id="KW-1015">Disulfide bond</keyword>
<sequence length="165" mass="17414">MGSRTGLIGWLGIVVAIILVRGATAATDYEVGDSLGWTVPPKTSSYSTWASTKTFYLGDKLSFNWTTGTHTVAEVSKDEYDSCTKVSSYIGSPVIFTPPSTGSYYFICTVDDHCTRGQKLAFTVVSTPTVGSPPAESPTSSASPLSVGALFAVLSTSVIYLLLGF</sequence>
<protein>
    <recommendedName>
        <fullName evidence="5">Phytocyanin domain-containing protein</fullName>
    </recommendedName>
</protein>
<evidence type="ECO:0000256" key="4">
    <source>
        <dbReference type="SAM" id="SignalP"/>
    </source>
</evidence>
<dbReference type="PANTHER" id="PTHR33021:SF498">
    <property type="entry name" value="UMECYANIN-LIKE"/>
    <property type="match status" value="1"/>
</dbReference>
<accession>A0A5N6QIC8</accession>
<feature type="chain" id="PRO_5024407557" description="Phytocyanin domain-containing protein" evidence="4">
    <location>
        <begin position="26"/>
        <end position="165"/>
    </location>
</feature>
<dbReference type="PROSITE" id="PS51485">
    <property type="entry name" value="PHYTOCYANIN"/>
    <property type="match status" value="1"/>
</dbReference>